<keyword evidence="7" id="KW-1185">Reference proteome</keyword>
<accession>A0A9W6CYU2</accession>
<dbReference type="Pfam" id="PF00730">
    <property type="entry name" value="HhH-GPD"/>
    <property type="match status" value="1"/>
</dbReference>
<dbReference type="SMART" id="SM00478">
    <property type="entry name" value="ENDO3c"/>
    <property type="match status" value="1"/>
</dbReference>
<evidence type="ECO:0000256" key="2">
    <source>
        <dbReference type="ARBA" id="ARBA00022723"/>
    </source>
</evidence>
<keyword evidence="4" id="KW-0411">Iron-sulfur</keyword>
<dbReference type="PIRSF" id="PIRSF001435">
    <property type="entry name" value="Nth"/>
    <property type="match status" value="1"/>
</dbReference>
<dbReference type="Gene3D" id="1.10.340.30">
    <property type="entry name" value="Hypothetical protein, domain 2"/>
    <property type="match status" value="1"/>
</dbReference>
<evidence type="ECO:0000256" key="3">
    <source>
        <dbReference type="ARBA" id="ARBA00023004"/>
    </source>
</evidence>
<dbReference type="SUPFAM" id="SSF48150">
    <property type="entry name" value="DNA-glycosylase"/>
    <property type="match status" value="1"/>
</dbReference>
<keyword evidence="3" id="KW-0408">Iron</keyword>
<sequence>MTQNTAWKNVKQSIACLRRNNLLDFEALHRLSESELALLIRSSGYYNQKARKLKAFCEHLQTRWQGDLSLFLSQETGPLRKELLQIYGIGPETADSILLYAAFQPSFVVDTYTCRIFHRHGWVAEDIGYDELRDYFMDCLEPDVEYFQEYHALLVRAGHLYCRRKPFCDFCPLNGWTEG</sequence>
<dbReference type="GO" id="GO:0004519">
    <property type="term" value="F:endonuclease activity"/>
    <property type="evidence" value="ECO:0007669"/>
    <property type="project" value="UniProtKB-KW"/>
</dbReference>
<dbReference type="AlphaFoldDB" id="A0A9W6CYU2"/>
<dbReference type="InterPro" id="IPR011257">
    <property type="entry name" value="DNA_glycosylase"/>
</dbReference>
<dbReference type="InterPro" id="IPR003265">
    <property type="entry name" value="HhH-GPD_domain"/>
</dbReference>
<protein>
    <submittedName>
        <fullName evidence="6">Endonuclease III</fullName>
    </submittedName>
</protein>
<dbReference type="GO" id="GO:0046872">
    <property type="term" value="F:metal ion binding"/>
    <property type="evidence" value="ECO:0007669"/>
    <property type="project" value="UniProtKB-KW"/>
</dbReference>
<name>A0A9W6CYU2_9BACT</name>
<reference evidence="6" key="1">
    <citation type="submission" date="2022-12" db="EMBL/GenBank/DDBJ databases">
        <title>Reference genome sequencing for broad-spectrum identification of bacterial and archaeal isolates by mass spectrometry.</title>
        <authorList>
            <person name="Sekiguchi Y."/>
            <person name="Tourlousse D.M."/>
        </authorList>
    </citation>
    <scope>NUCLEOTIDE SEQUENCE</scope>
    <source>
        <strain evidence="6">ASRB1</strain>
    </source>
</reference>
<keyword evidence="1" id="KW-0004">4Fe-4S</keyword>
<dbReference type="PANTHER" id="PTHR10359:SF19">
    <property type="entry name" value="DNA REPAIR GLYCOSYLASE MJ1434-RELATED"/>
    <property type="match status" value="1"/>
</dbReference>
<dbReference type="EMBL" id="BSDR01000001">
    <property type="protein sequence ID" value="GLI32610.1"/>
    <property type="molecule type" value="Genomic_DNA"/>
</dbReference>
<dbReference type="Proteomes" id="UP001144372">
    <property type="component" value="Unassembled WGS sequence"/>
</dbReference>
<evidence type="ECO:0000256" key="4">
    <source>
        <dbReference type="ARBA" id="ARBA00023014"/>
    </source>
</evidence>
<proteinExistence type="predicted"/>
<feature type="domain" description="HhH-GPD" evidence="5">
    <location>
        <begin position="1"/>
        <end position="160"/>
    </location>
</feature>
<organism evidence="6 7">
    <name type="scientific">Desulforhabdus amnigena</name>
    <dbReference type="NCBI Taxonomy" id="40218"/>
    <lineage>
        <taxon>Bacteria</taxon>
        <taxon>Pseudomonadati</taxon>
        <taxon>Thermodesulfobacteriota</taxon>
        <taxon>Syntrophobacteria</taxon>
        <taxon>Syntrophobacterales</taxon>
        <taxon>Syntrophobacteraceae</taxon>
        <taxon>Desulforhabdus</taxon>
    </lineage>
</organism>
<evidence type="ECO:0000256" key="1">
    <source>
        <dbReference type="ARBA" id="ARBA00022485"/>
    </source>
</evidence>
<dbReference type="InterPro" id="IPR023170">
    <property type="entry name" value="HhH_base_excis_C"/>
</dbReference>
<comment type="caution">
    <text evidence="6">The sequence shown here is derived from an EMBL/GenBank/DDBJ whole genome shotgun (WGS) entry which is preliminary data.</text>
</comment>
<keyword evidence="6" id="KW-0255">Endonuclease</keyword>
<dbReference type="CDD" id="cd00056">
    <property type="entry name" value="ENDO3c"/>
    <property type="match status" value="1"/>
</dbReference>
<dbReference type="GO" id="GO:0006284">
    <property type="term" value="P:base-excision repair"/>
    <property type="evidence" value="ECO:0007669"/>
    <property type="project" value="InterPro"/>
</dbReference>
<evidence type="ECO:0000259" key="5">
    <source>
        <dbReference type="SMART" id="SM00478"/>
    </source>
</evidence>
<dbReference type="PANTHER" id="PTHR10359">
    <property type="entry name" value="A/G-SPECIFIC ADENINE GLYCOSYLASE/ENDONUCLEASE III"/>
    <property type="match status" value="1"/>
</dbReference>
<keyword evidence="6" id="KW-0378">Hydrolase</keyword>
<keyword evidence="2" id="KW-0479">Metal-binding</keyword>
<gene>
    <name evidence="6" type="ORF">DAMNIGENAA_00430</name>
</gene>
<keyword evidence="6" id="KW-0540">Nuclease</keyword>
<evidence type="ECO:0000313" key="6">
    <source>
        <dbReference type="EMBL" id="GLI32610.1"/>
    </source>
</evidence>
<dbReference type="GO" id="GO:0051539">
    <property type="term" value="F:4 iron, 4 sulfur cluster binding"/>
    <property type="evidence" value="ECO:0007669"/>
    <property type="project" value="UniProtKB-KW"/>
</dbReference>
<evidence type="ECO:0000313" key="7">
    <source>
        <dbReference type="Proteomes" id="UP001144372"/>
    </source>
</evidence>
<dbReference type="Gene3D" id="1.10.1670.10">
    <property type="entry name" value="Helix-hairpin-Helix base-excision DNA repair enzymes (C-terminal)"/>
    <property type="match status" value="1"/>
</dbReference>